<accession>A0A7S8C1Q8</accession>
<feature type="domain" description="HTH gntR-type" evidence="6">
    <location>
        <begin position="22"/>
        <end position="90"/>
    </location>
</feature>
<dbReference type="EMBL" id="CP058214">
    <property type="protein sequence ID" value="QPC41762.1"/>
    <property type="molecule type" value="Genomic_DNA"/>
</dbReference>
<name>A0A7S8C1Q8_9HYPH</name>
<evidence type="ECO:0000256" key="2">
    <source>
        <dbReference type="ARBA" id="ARBA00022898"/>
    </source>
</evidence>
<dbReference type="SMART" id="SM00345">
    <property type="entry name" value="HTH_GNTR"/>
    <property type="match status" value="1"/>
</dbReference>
<dbReference type="Pfam" id="PF00392">
    <property type="entry name" value="GntR"/>
    <property type="match status" value="1"/>
</dbReference>
<organism evidence="7 8">
    <name type="scientific">Kaustia mangrovi</name>
    <dbReference type="NCBI Taxonomy" id="2593653"/>
    <lineage>
        <taxon>Bacteria</taxon>
        <taxon>Pseudomonadati</taxon>
        <taxon>Pseudomonadota</taxon>
        <taxon>Alphaproteobacteria</taxon>
        <taxon>Hyphomicrobiales</taxon>
        <taxon>Parvibaculaceae</taxon>
        <taxon>Kaustia</taxon>
    </lineage>
</organism>
<dbReference type="InterPro" id="IPR000524">
    <property type="entry name" value="Tscrpt_reg_HTH_GntR"/>
</dbReference>
<dbReference type="KEGG" id="kmn:HW532_02945"/>
<dbReference type="GO" id="GO:0003700">
    <property type="term" value="F:DNA-binding transcription factor activity"/>
    <property type="evidence" value="ECO:0007669"/>
    <property type="project" value="InterPro"/>
</dbReference>
<dbReference type="PRINTS" id="PR00035">
    <property type="entry name" value="HTHGNTR"/>
</dbReference>
<evidence type="ECO:0000256" key="5">
    <source>
        <dbReference type="ARBA" id="ARBA00023163"/>
    </source>
</evidence>
<dbReference type="InterPro" id="IPR036388">
    <property type="entry name" value="WH-like_DNA-bd_sf"/>
</dbReference>
<evidence type="ECO:0000259" key="6">
    <source>
        <dbReference type="PROSITE" id="PS50949"/>
    </source>
</evidence>
<keyword evidence="7" id="KW-0808">Transferase</keyword>
<dbReference type="CDD" id="cd00609">
    <property type="entry name" value="AAT_like"/>
    <property type="match status" value="1"/>
</dbReference>
<dbReference type="Gene3D" id="1.10.10.10">
    <property type="entry name" value="Winged helix-like DNA-binding domain superfamily/Winged helix DNA-binding domain"/>
    <property type="match status" value="1"/>
</dbReference>
<keyword evidence="2" id="KW-0663">Pyridoxal phosphate</keyword>
<dbReference type="GO" id="GO:0003677">
    <property type="term" value="F:DNA binding"/>
    <property type="evidence" value="ECO:0007669"/>
    <property type="project" value="UniProtKB-KW"/>
</dbReference>
<dbReference type="CDD" id="cd07377">
    <property type="entry name" value="WHTH_GntR"/>
    <property type="match status" value="1"/>
</dbReference>
<gene>
    <name evidence="7" type="ORF">HW532_02945</name>
</gene>
<dbReference type="RefSeq" id="WP_246479473.1">
    <property type="nucleotide sequence ID" value="NZ_CP058214.1"/>
</dbReference>
<dbReference type="InterPro" id="IPR015421">
    <property type="entry name" value="PyrdxlP-dep_Trfase_major"/>
</dbReference>
<dbReference type="InterPro" id="IPR004839">
    <property type="entry name" value="Aminotransferase_I/II_large"/>
</dbReference>
<evidence type="ECO:0000313" key="7">
    <source>
        <dbReference type="EMBL" id="QPC41762.1"/>
    </source>
</evidence>
<evidence type="ECO:0000313" key="8">
    <source>
        <dbReference type="Proteomes" id="UP000593594"/>
    </source>
</evidence>
<dbReference type="GO" id="GO:0030170">
    <property type="term" value="F:pyridoxal phosphate binding"/>
    <property type="evidence" value="ECO:0007669"/>
    <property type="project" value="InterPro"/>
</dbReference>
<evidence type="ECO:0000256" key="3">
    <source>
        <dbReference type="ARBA" id="ARBA00023015"/>
    </source>
</evidence>
<dbReference type="Gene3D" id="3.40.640.10">
    <property type="entry name" value="Type I PLP-dependent aspartate aminotransferase-like (Major domain)"/>
    <property type="match status" value="1"/>
</dbReference>
<dbReference type="Pfam" id="PF00155">
    <property type="entry name" value="Aminotran_1_2"/>
    <property type="match status" value="1"/>
</dbReference>
<dbReference type="InterPro" id="IPR036390">
    <property type="entry name" value="WH_DNA-bd_sf"/>
</dbReference>
<dbReference type="AlphaFoldDB" id="A0A7S8C1Q8"/>
<keyword evidence="5" id="KW-0804">Transcription</keyword>
<reference evidence="7 8" key="1">
    <citation type="submission" date="2020-06" db="EMBL/GenBank/DDBJ databases">
        <title>Genome sequence of 2 isolates from Red Sea Mangroves.</title>
        <authorList>
            <person name="Sefrji F."/>
            <person name="Michoud G."/>
            <person name="Merlino G."/>
            <person name="Daffonchio D."/>
        </authorList>
    </citation>
    <scope>NUCLEOTIDE SEQUENCE [LARGE SCALE GENOMIC DNA]</scope>
    <source>
        <strain evidence="7 8">R1DC25</strain>
    </source>
</reference>
<dbReference type="PANTHER" id="PTHR46577:SF1">
    <property type="entry name" value="HTH-TYPE TRANSCRIPTIONAL REGULATORY PROTEIN GABR"/>
    <property type="match status" value="1"/>
</dbReference>
<keyword evidence="4" id="KW-0238">DNA-binding</keyword>
<dbReference type="Proteomes" id="UP000593594">
    <property type="component" value="Chromosome"/>
</dbReference>
<dbReference type="InterPro" id="IPR015424">
    <property type="entry name" value="PyrdxlP-dep_Trfase"/>
</dbReference>
<proteinExistence type="inferred from homology"/>
<dbReference type="GO" id="GO:0008483">
    <property type="term" value="F:transaminase activity"/>
    <property type="evidence" value="ECO:0007669"/>
    <property type="project" value="UniProtKB-KW"/>
</dbReference>
<evidence type="ECO:0000256" key="4">
    <source>
        <dbReference type="ARBA" id="ARBA00023125"/>
    </source>
</evidence>
<keyword evidence="8" id="KW-1185">Reference proteome</keyword>
<dbReference type="SUPFAM" id="SSF46785">
    <property type="entry name" value="Winged helix' DNA-binding domain"/>
    <property type="match status" value="1"/>
</dbReference>
<comment type="similarity">
    <text evidence="1">In the C-terminal section; belongs to the class-I pyridoxal-phosphate-dependent aminotransferase family.</text>
</comment>
<keyword evidence="3" id="KW-0805">Transcription regulation</keyword>
<dbReference type="InterPro" id="IPR051446">
    <property type="entry name" value="HTH_trans_reg/aminotransferase"/>
</dbReference>
<evidence type="ECO:0000256" key="1">
    <source>
        <dbReference type="ARBA" id="ARBA00005384"/>
    </source>
</evidence>
<protein>
    <submittedName>
        <fullName evidence="7">PLP-dependent aminotransferase family protein</fullName>
    </submittedName>
</protein>
<dbReference type="PANTHER" id="PTHR46577">
    <property type="entry name" value="HTH-TYPE TRANSCRIPTIONAL REGULATORY PROTEIN GABR"/>
    <property type="match status" value="1"/>
</dbReference>
<dbReference type="PROSITE" id="PS50949">
    <property type="entry name" value="HTH_GNTR"/>
    <property type="match status" value="1"/>
</dbReference>
<sequence>MGVRAESVMWDRLLSLSGDSALSLQGQIRERLVAAILDGHLPPGLPLPSTRELADHLRVSRNTVVIAYGHLVDEGFIEARERRGYFVREDAVREVPDADGGGGAEGAGPRAARSGGAIRWAGRFRYQLGAQRNIVKPADWQDYPYPFIYGQFDPDLFPIADWRECCRQALGVMAVRDWAVDAIDGDDRMFIEQLRTRVLPRRGVWATTDEIMVTIGAQQALYLLCDLLFAADTVVGVEEPGYPDARNIFSLRAGALVGLGVDGKGLKPDARLDGCDYVYATPSHQCPTTVTMPLDRRRRLLERAREADFVVIEDDHEIETRYAAGPTPSLKSLDRDGRVIYVGNLSKSFAPGLRLGYIVASRELIAEARRLRRLMLRHPPSNNLRAAALFLSLGHHDAHLRRLVHVFKERSEALARALARHLRGCRVSAHEGGSSYWVEGPPTLDASRLAERAREAGILIEPGEVFFMSAPAPRNYFRLGFASIDVARIDPGIERLAALMRDM</sequence>
<dbReference type="SUPFAM" id="SSF53383">
    <property type="entry name" value="PLP-dependent transferases"/>
    <property type="match status" value="1"/>
</dbReference>
<keyword evidence="7" id="KW-0032">Aminotransferase</keyword>